<dbReference type="AlphaFoldDB" id="A0A0N9I3C9"/>
<dbReference type="KEGG" id="kphy:AOZ06_01075"/>
<proteinExistence type="predicted"/>
<dbReference type="OrthoDB" id="5684515at2"/>
<dbReference type="EMBL" id="CP012752">
    <property type="protein sequence ID" value="ALG14462.1"/>
    <property type="molecule type" value="Genomic_DNA"/>
</dbReference>
<gene>
    <name evidence="1" type="ORF">AOZ06_01075</name>
</gene>
<dbReference type="InterPro" id="IPR058595">
    <property type="entry name" value="Avidin-like"/>
</dbReference>
<dbReference type="Proteomes" id="UP000063699">
    <property type="component" value="Chromosome"/>
</dbReference>
<dbReference type="Pfam" id="PF26421">
    <property type="entry name" value="Avidin_like"/>
    <property type="match status" value="1"/>
</dbReference>
<protein>
    <recommendedName>
        <fullName evidence="3">N-acetylglutamate synthase</fullName>
    </recommendedName>
</protein>
<evidence type="ECO:0000313" key="1">
    <source>
        <dbReference type="EMBL" id="ALG14462.1"/>
    </source>
</evidence>
<evidence type="ECO:0000313" key="2">
    <source>
        <dbReference type="Proteomes" id="UP000063699"/>
    </source>
</evidence>
<reference evidence="1 2" key="1">
    <citation type="submission" date="2015-07" db="EMBL/GenBank/DDBJ databases">
        <title>Genome sequencing of Kibdelosporangium phytohabitans.</title>
        <authorList>
            <person name="Qin S."/>
            <person name="Xing K."/>
        </authorList>
    </citation>
    <scope>NUCLEOTIDE SEQUENCE [LARGE SCALE GENOMIC DNA]</scope>
    <source>
        <strain evidence="1 2">KLBMP1111</strain>
    </source>
</reference>
<accession>A0A0N9I3C9</accession>
<sequence length="118" mass="12840">MVSSLDGRVFKPADDVAGGEVEATTLFTYHEENGEIWAEYAGGKISRGYLVGTRSGDTLDFRYTQLNTAGETNTGHCVATVETRPDGTLRLHEKWEWESRSGAGTSVVDEVTPRVAEA</sequence>
<evidence type="ECO:0008006" key="3">
    <source>
        <dbReference type="Google" id="ProtNLM"/>
    </source>
</evidence>
<keyword evidence="2" id="KW-1185">Reference proteome</keyword>
<dbReference type="STRING" id="860235.AOZ06_01075"/>
<organism evidence="1 2">
    <name type="scientific">Kibdelosporangium phytohabitans</name>
    <dbReference type="NCBI Taxonomy" id="860235"/>
    <lineage>
        <taxon>Bacteria</taxon>
        <taxon>Bacillati</taxon>
        <taxon>Actinomycetota</taxon>
        <taxon>Actinomycetes</taxon>
        <taxon>Pseudonocardiales</taxon>
        <taxon>Pseudonocardiaceae</taxon>
        <taxon>Kibdelosporangium</taxon>
    </lineage>
</organism>
<name>A0A0N9I3C9_9PSEU</name>